<proteinExistence type="predicted"/>
<reference evidence="4" key="1">
    <citation type="submission" date="2016-06" db="UniProtKB">
        <authorList>
            <consortium name="WormBaseParasite"/>
        </authorList>
    </citation>
    <scope>IDENTIFICATION</scope>
</reference>
<feature type="region of interest" description="Disordered" evidence="1">
    <location>
        <begin position="126"/>
        <end position="147"/>
    </location>
</feature>
<evidence type="ECO:0000313" key="4">
    <source>
        <dbReference type="WBParaSite" id="ECPE_0000288801-mRNA-1"/>
    </source>
</evidence>
<reference evidence="2 3" key="2">
    <citation type="submission" date="2018-11" db="EMBL/GenBank/DDBJ databases">
        <authorList>
            <consortium name="Pathogen Informatics"/>
        </authorList>
    </citation>
    <scope>NUCLEOTIDE SEQUENCE [LARGE SCALE GENOMIC DNA]</scope>
    <source>
        <strain evidence="2 3">Egypt</strain>
    </source>
</reference>
<feature type="compositionally biased region" description="Polar residues" evidence="1">
    <location>
        <begin position="202"/>
        <end position="215"/>
    </location>
</feature>
<evidence type="ECO:0000313" key="3">
    <source>
        <dbReference type="Proteomes" id="UP000272942"/>
    </source>
</evidence>
<protein>
    <submittedName>
        <fullName evidence="2 4">Uncharacterized protein</fullName>
    </submittedName>
</protein>
<feature type="compositionally biased region" description="Polar residues" evidence="1">
    <location>
        <begin position="260"/>
        <end position="269"/>
    </location>
</feature>
<organism evidence="4">
    <name type="scientific">Echinostoma caproni</name>
    <dbReference type="NCBI Taxonomy" id="27848"/>
    <lineage>
        <taxon>Eukaryota</taxon>
        <taxon>Metazoa</taxon>
        <taxon>Spiralia</taxon>
        <taxon>Lophotrochozoa</taxon>
        <taxon>Platyhelminthes</taxon>
        <taxon>Trematoda</taxon>
        <taxon>Digenea</taxon>
        <taxon>Plagiorchiida</taxon>
        <taxon>Echinostomata</taxon>
        <taxon>Echinostomatoidea</taxon>
        <taxon>Echinostomatidae</taxon>
        <taxon>Echinostoma</taxon>
    </lineage>
</organism>
<feature type="region of interest" description="Disordered" evidence="1">
    <location>
        <begin position="179"/>
        <end position="216"/>
    </location>
</feature>
<feature type="compositionally biased region" description="Basic and acidic residues" evidence="1">
    <location>
        <begin position="301"/>
        <end position="312"/>
    </location>
</feature>
<sequence>MTTYEFIVAQRQKPSKKNKVGGGRKIEPLNIGPDENANGRITDAEAKRIFSIGSIHNSLYSTSVQRSSIEKNTIQSPQFIDEASLSTTHSVSLIRPISSTRIDVSRLVTATAPLPTDSQLIKYRRSSPQTPAAGEGHKLSRAGAELSKDRYSQHARIQMRNGLISCPVTDVKCDPELFPRKSSADYSYSGDDSENVPRGELDSNTPNEKWPSTRTGAARATTIDIGHGDEAHFDESLKQNPTEPVAVRAAVRVVSDERTLTTSETQSSPDDGEGENSYTGSFEASSQSNLTRNFPAPPEMHTIHDSESKHLR</sequence>
<dbReference type="Proteomes" id="UP000272942">
    <property type="component" value="Unassembled WGS sequence"/>
</dbReference>
<evidence type="ECO:0000313" key="2">
    <source>
        <dbReference type="EMBL" id="VDP67711.1"/>
    </source>
</evidence>
<gene>
    <name evidence="2" type="ORF">ECPE_LOCUS2885</name>
</gene>
<dbReference type="EMBL" id="UZAN01039926">
    <property type="protein sequence ID" value="VDP67711.1"/>
    <property type="molecule type" value="Genomic_DNA"/>
</dbReference>
<feature type="region of interest" description="Disordered" evidence="1">
    <location>
        <begin position="234"/>
        <end position="312"/>
    </location>
</feature>
<dbReference type="WBParaSite" id="ECPE_0000288801-mRNA-1">
    <property type="protein sequence ID" value="ECPE_0000288801-mRNA-1"/>
    <property type="gene ID" value="ECPE_0000288801"/>
</dbReference>
<keyword evidence="3" id="KW-1185">Reference proteome</keyword>
<name>A0A183A7F0_9TREM</name>
<dbReference type="AlphaFoldDB" id="A0A183A7F0"/>
<feature type="region of interest" description="Disordered" evidence="1">
    <location>
        <begin position="12"/>
        <end position="38"/>
    </location>
</feature>
<accession>A0A183A7F0</accession>
<feature type="compositionally biased region" description="Polar residues" evidence="1">
    <location>
        <begin position="276"/>
        <end position="292"/>
    </location>
</feature>
<evidence type="ECO:0000256" key="1">
    <source>
        <dbReference type="SAM" id="MobiDB-lite"/>
    </source>
</evidence>